<dbReference type="EMBL" id="JACHLP010000002">
    <property type="protein sequence ID" value="MBB4842436.1"/>
    <property type="molecule type" value="Genomic_DNA"/>
</dbReference>
<dbReference type="Proteomes" id="UP000562027">
    <property type="component" value="Unassembled WGS sequence"/>
</dbReference>
<evidence type="ECO:0000313" key="2">
    <source>
        <dbReference type="EMBL" id="MBB4842436.1"/>
    </source>
</evidence>
<evidence type="ECO:0000313" key="3">
    <source>
        <dbReference type="Proteomes" id="UP000562027"/>
    </source>
</evidence>
<dbReference type="Pfam" id="PF05257">
    <property type="entry name" value="CHAP"/>
    <property type="match status" value="1"/>
</dbReference>
<name>A0A840L3B4_9BURK</name>
<comment type="caution">
    <text evidence="2">The sequence shown here is derived from an EMBL/GenBank/DDBJ whole genome shotgun (WGS) entry which is preliminary data.</text>
</comment>
<dbReference type="AlphaFoldDB" id="A0A840L3B4"/>
<accession>A0A840L3B4</accession>
<organism evidence="2 3">
    <name type="scientific">Roseateles oligotrophus</name>
    <dbReference type="NCBI Taxonomy" id="1769250"/>
    <lineage>
        <taxon>Bacteria</taxon>
        <taxon>Pseudomonadati</taxon>
        <taxon>Pseudomonadota</taxon>
        <taxon>Betaproteobacteria</taxon>
        <taxon>Burkholderiales</taxon>
        <taxon>Sphaerotilaceae</taxon>
        <taxon>Roseateles</taxon>
    </lineage>
</organism>
<keyword evidence="3" id="KW-1185">Reference proteome</keyword>
<dbReference type="RefSeq" id="WP_184296759.1">
    <property type="nucleotide sequence ID" value="NZ_JACHLP010000002.1"/>
</dbReference>
<dbReference type="InterPro" id="IPR036366">
    <property type="entry name" value="PGBDSf"/>
</dbReference>
<dbReference type="Gene3D" id="1.10.101.10">
    <property type="entry name" value="PGBD-like superfamily/PGBD"/>
    <property type="match status" value="1"/>
</dbReference>
<feature type="domain" description="Peptidase C51" evidence="1">
    <location>
        <begin position="138"/>
        <end position="232"/>
    </location>
</feature>
<evidence type="ECO:0000259" key="1">
    <source>
        <dbReference type="Pfam" id="PF05257"/>
    </source>
</evidence>
<gene>
    <name evidence="2" type="ORF">HNP55_000951</name>
</gene>
<sequence>MQYPGRLIKVGESDAAIVQALKARLNRDPSFANDPKLRLDESNPQFGPKMRQVIKLFQARHVDSQGRPLKQDGEVGAITWAVLFGEQSVPQQGLSAYPLLNQLIQVAAGEEARRVREIPPDSNRGPDVERYLASVGLSGGYSWCCAFTYYCFKTAAGQLHRSNPMFQTGGCLRHWQMAEGQGAQRILAADARANPGLLQPGMLFIMDHGGGLGHTGIIESLLGGLLTTIEGNTDASRTREGGGVYRLVRKVGEINKGYIDYGPC</sequence>
<proteinExistence type="predicted"/>
<reference evidence="2 3" key="1">
    <citation type="submission" date="2020-08" db="EMBL/GenBank/DDBJ databases">
        <title>Functional genomics of gut bacteria from endangered species of beetles.</title>
        <authorList>
            <person name="Carlos-Shanley C."/>
        </authorList>
    </citation>
    <scope>NUCLEOTIDE SEQUENCE [LARGE SCALE GENOMIC DNA]</scope>
    <source>
        <strain evidence="2 3">S00239</strain>
    </source>
</reference>
<protein>
    <recommendedName>
        <fullName evidence="1">Peptidase C51 domain-containing protein</fullName>
    </recommendedName>
</protein>
<dbReference type="InterPro" id="IPR007921">
    <property type="entry name" value="CHAP_dom"/>
</dbReference>